<dbReference type="AlphaFoldDB" id="A0A0L8H1X4"/>
<proteinExistence type="predicted"/>
<protein>
    <submittedName>
        <fullName evidence="1">Uncharacterized protein</fullName>
    </submittedName>
</protein>
<organism evidence="1">
    <name type="scientific">Octopus bimaculoides</name>
    <name type="common">California two-spotted octopus</name>
    <dbReference type="NCBI Taxonomy" id="37653"/>
    <lineage>
        <taxon>Eukaryota</taxon>
        <taxon>Metazoa</taxon>
        <taxon>Spiralia</taxon>
        <taxon>Lophotrochozoa</taxon>
        <taxon>Mollusca</taxon>
        <taxon>Cephalopoda</taxon>
        <taxon>Coleoidea</taxon>
        <taxon>Octopodiformes</taxon>
        <taxon>Octopoda</taxon>
        <taxon>Incirrata</taxon>
        <taxon>Octopodidae</taxon>
        <taxon>Octopus</taxon>
    </lineage>
</organism>
<sequence length="59" mass="7169">MVPLEISPRRSTFDNRSNLYVVQKRKKLNKRYIHRFLVQLFYFPVKYLISLCVCMCVRG</sequence>
<name>A0A0L8H1X4_OCTBM</name>
<reference evidence="1" key="1">
    <citation type="submission" date="2015-07" db="EMBL/GenBank/DDBJ databases">
        <title>MeaNS - Measles Nucleotide Surveillance Program.</title>
        <authorList>
            <person name="Tran T."/>
            <person name="Druce J."/>
        </authorList>
    </citation>
    <scope>NUCLEOTIDE SEQUENCE</scope>
    <source>
        <strain evidence="1">UCB-OBI-ISO-001</strain>
        <tissue evidence="1">Gonad</tissue>
    </source>
</reference>
<dbReference type="EMBL" id="KQ419550">
    <property type="protein sequence ID" value="KOF83202.1"/>
    <property type="molecule type" value="Genomic_DNA"/>
</dbReference>
<gene>
    <name evidence="1" type="ORF">OCBIM_22024225mg</name>
</gene>
<accession>A0A0L8H1X4</accession>
<evidence type="ECO:0000313" key="1">
    <source>
        <dbReference type="EMBL" id="KOF83202.1"/>
    </source>
</evidence>